<gene>
    <name evidence="2" type="ORF">KUV50_12275</name>
</gene>
<dbReference type="SUPFAM" id="SSF52540">
    <property type="entry name" value="P-loop containing nucleoside triphosphate hydrolases"/>
    <property type="match status" value="2"/>
</dbReference>
<dbReference type="InterPro" id="IPR051055">
    <property type="entry name" value="PIF1_helicase"/>
</dbReference>
<evidence type="ECO:0000313" key="2">
    <source>
        <dbReference type="EMBL" id="MBY5958918.1"/>
    </source>
</evidence>
<dbReference type="FunFam" id="3.40.50.300:FF:001498">
    <property type="entry name" value="ATP-dependent DNA helicase"/>
    <property type="match status" value="1"/>
</dbReference>
<evidence type="ECO:0000259" key="1">
    <source>
        <dbReference type="SMART" id="SM00382"/>
    </source>
</evidence>
<protein>
    <submittedName>
        <fullName evidence="2">AAA family ATPase</fullName>
    </submittedName>
</protein>
<reference evidence="2" key="1">
    <citation type="submission" date="2021-06" db="EMBL/GenBank/DDBJ databases">
        <title>44 bacteria genomes isolated from Dapeng, Shenzhen.</title>
        <authorList>
            <person name="Zheng W."/>
            <person name="Yu S."/>
            <person name="Huang Y."/>
        </authorList>
    </citation>
    <scope>NUCLEOTIDE SEQUENCE</scope>
    <source>
        <strain evidence="2">DP5N28-2</strain>
    </source>
</reference>
<dbReference type="InterPro" id="IPR027417">
    <property type="entry name" value="P-loop_NTPase"/>
</dbReference>
<sequence>MEMNEEFRLAEQFIKETSTSLFLTGKAGTGKTTFLRHIVKASPKDSVVVAPTGVAAIHASGSTIHSMFGLPLKAFVPVNDPVDHNIANNPFSLGRHLRYRKDKRKLLQELELLIIDEISMVRADILDAVDYALRYTRRNSLPFGGVQILAIGDLFQLSPVVRRIEWPVLSPYYSKPYFFESAAWKNLGAVTLELQKVYRQKNETFLSVLNKVRTGTTSPDDIQILNKRVITESEKKQLADTIVLTTHNATADRINQSRLDQLPGSPFKFKAKVNGDFSESAYPVDEAITLVEGAQVMFVRNDTESGRYFNGKIGKVIEVDGDSVKVRCGKEAPIDVEPIEWEKFNYKMNDKDEIIQDKVGSFTQYPLRLAWAITVHKSQGLTFDRIALDLSRSFAPGQVYVALSRCRTLEGLHLHAPLTLQNILVDRTIVDFYKAGQERLDMKNELEAGRRKQLTLRLK</sequence>
<comment type="caution">
    <text evidence="2">The sequence shown here is derived from an EMBL/GenBank/DDBJ whole genome shotgun (WGS) entry which is preliminary data.</text>
</comment>
<evidence type="ECO:0000313" key="3">
    <source>
        <dbReference type="Proteomes" id="UP000753961"/>
    </source>
</evidence>
<dbReference type="InterPro" id="IPR003593">
    <property type="entry name" value="AAA+_ATPase"/>
</dbReference>
<accession>A0A953LAP6</accession>
<dbReference type="CDD" id="cd18809">
    <property type="entry name" value="SF1_C_RecD"/>
    <property type="match status" value="1"/>
</dbReference>
<dbReference type="Gene3D" id="3.40.50.300">
    <property type="entry name" value="P-loop containing nucleotide triphosphate hydrolases"/>
    <property type="match status" value="2"/>
</dbReference>
<dbReference type="RefSeq" id="WP_222580458.1">
    <property type="nucleotide sequence ID" value="NZ_JAHVHU010000011.1"/>
</dbReference>
<dbReference type="InterPro" id="IPR010285">
    <property type="entry name" value="DNA_helicase_pif1-like_DEAD"/>
</dbReference>
<dbReference type="EMBL" id="JAHVHU010000011">
    <property type="protein sequence ID" value="MBY5958918.1"/>
    <property type="molecule type" value="Genomic_DNA"/>
</dbReference>
<dbReference type="PANTHER" id="PTHR47642">
    <property type="entry name" value="ATP-DEPENDENT DNA HELICASE"/>
    <property type="match status" value="1"/>
</dbReference>
<dbReference type="PANTHER" id="PTHR47642:SF7">
    <property type="entry name" value="ATP-DEPENDENT DNA HELICASE PIF1"/>
    <property type="match status" value="1"/>
</dbReference>
<dbReference type="Proteomes" id="UP000753961">
    <property type="component" value="Unassembled WGS sequence"/>
</dbReference>
<organism evidence="2 3">
    <name type="scientific">Membranihabitans marinus</name>
    <dbReference type="NCBI Taxonomy" id="1227546"/>
    <lineage>
        <taxon>Bacteria</taxon>
        <taxon>Pseudomonadati</taxon>
        <taxon>Bacteroidota</taxon>
        <taxon>Saprospiria</taxon>
        <taxon>Saprospirales</taxon>
        <taxon>Saprospiraceae</taxon>
        <taxon>Membranihabitans</taxon>
    </lineage>
</organism>
<dbReference type="GO" id="GO:0006281">
    <property type="term" value="P:DNA repair"/>
    <property type="evidence" value="ECO:0007669"/>
    <property type="project" value="InterPro"/>
</dbReference>
<feature type="non-terminal residue" evidence="2">
    <location>
        <position position="459"/>
    </location>
</feature>
<feature type="domain" description="AAA+ ATPase" evidence="1">
    <location>
        <begin position="17"/>
        <end position="276"/>
    </location>
</feature>
<proteinExistence type="predicted"/>
<dbReference type="AlphaFoldDB" id="A0A953LAP6"/>
<dbReference type="Pfam" id="PF05970">
    <property type="entry name" value="PIF1"/>
    <property type="match status" value="1"/>
</dbReference>
<name>A0A953LAP6_9BACT</name>
<dbReference type="GO" id="GO:0003678">
    <property type="term" value="F:DNA helicase activity"/>
    <property type="evidence" value="ECO:0007669"/>
    <property type="project" value="InterPro"/>
</dbReference>
<dbReference type="GO" id="GO:0000723">
    <property type="term" value="P:telomere maintenance"/>
    <property type="evidence" value="ECO:0007669"/>
    <property type="project" value="InterPro"/>
</dbReference>
<dbReference type="SMART" id="SM00382">
    <property type="entry name" value="AAA"/>
    <property type="match status" value="1"/>
</dbReference>
<keyword evidence="3" id="KW-1185">Reference proteome</keyword>